<protein>
    <recommendedName>
        <fullName evidence="8">FAD/NAD(P)-binding domain-containing protein</fullName>
    </recommendedName>
</protein>
<dbReference type="EMBL" id="JAWDJX010000058">
    <property type="protein sequence ID" value="KAK3047699.1"/>
    <property type="molecule type" value="Genomic_DNA"/>
</dbReference>
<accession>A0AAJ0D6U3</accession>
<dbReference type="InterPro" id="IPR036188">
    <property type="entry name" value="FAD/NAD-bd_sf"/>
</dbReference>
<keyword evidence="10" id="KW-1185">Reference proteome</keyword>
<dbReference type="AlphaFoldDB" id="A0AAJ0D6U3"/>
<evidence type="ECO:0000313" key="10">
    <source>
        <dbReference type="Proteomes" id="UP001271007"/>
    </source>
</evidence>
<dbReference type="PANTHER" id="PTHR43098">
    <property type="entry name" value="L-ORNITHINE N(5)-MONOOXYGENASE-RELATED"/>
    <property type="match status" value="1"/>
</dbReference>
<comment type="cofactor">
    <cofactor evidence="1">
        <name>FAD</name>
        <dbReference type="ChEBI" id="CHEBI:57692"/>
    </cofactor>
</comment>
<dbReference type="Pfam" id="PF07992">
    <property type="entry name" value="Pyr_redox_2"/>
    <property type="match status" value="1"/>
</dbReference>
<keyword evidence="6" id="KW-0560">Oxidoreductase</keyword>
<evidence type="ECO:0000256" key="5">
    <source>
        <dbReference type="ARBA" id="ARBA00022857"/>
    </source>
</evidence>
<feature type="domain" description="FAD/NAD(P)-binding" evidence="8">
    <location>
        <begin position="5"/>
        <end position="174"/>
    </location>
</feature>
<keyword evidence="5" id="KW-0521">NADP</keyword>
<evidence type="ECO:0000256" key="3">
    <source>
        <dbReference type="ARBA" id="ARBA00022630"/>
    </source>
</evidence>
<keyword evidence="4" id="KW-0274">FAD</keyword>
<comment type="similarity">
    <text evidence="2">Belongs to the FAD-binding monooxygenase family.</text>
</comment>
<sequence length="387" mass="44021">MELDYDVIVVGGGFGGVYQLYNLRKLGFRVRLFEAGSKLGGIWYWNCYPGARVDTEVPVYQLPEAELFEDFNWQQKNVKIAQMQLNGPTEIERHAKSIVVCTGFASRPYFPPYQGQELYKGLMYHTSAWPQEDINMKNKRVAVIGTGASGVQVIQTIAPEVKQLTVYQRTPNYALPMGDNVLPPERLKYYKENYPELMAKMNTTFAGFMYDFNPGECMMATPEEREALYEELYHKGGLHFWLGTYSDVLKNKEANATAYDFWRKKTQARLKDRKKAEILAPTVPPHPYGTKRVSLEQTYFEAFNDEKVDIVEVKKNPIETFTSDGIVTADGKERKFDLVVLATGFDAISGGVTQIDIRGEDGTSIKEKWSKGTRTHLGMASRNFPNL</sequence>
<keyword evidence="3" id="KW-0285">Flavoprotein</keyword>
<evidence type="ECO:0000256" key="7">
    <source>
        <dbReference type="ARBA" id="ARBA00023033"/>
    </source>
</evidence>
<organism evidence="9 10">
    <name type="scientific">Extremus antarcticus</name>
    <dbReference type="NCBI Taxonomy" id="702011"/>
    <lineage>
        <taxon>Eukaryota</taxon>
        <taxon>Fungi</taxon>
        <taxon>Dikarya</taxon>
        <taxon>Ascomycota</taxon>
        <taxon>Pezizomycotina</taxon>
        <taxon>Dothideomycetes</taxon>
        <taxon>Dothideomycetidae</taxon>
        <taxon>Mycosphaerellales</taxon>
        <taxon>Extremaceae</taxon>
        <taxon>Extremus</taxon>
    </lineage>
</organism>
<evidence type="ECO:0000256" key="4">
    <source>
        <dbReference type="ARBA" id="ARBA00022827"/>
    </source>
</evidence>
<dbReference type="Gene3D" id="3.50.50.60">
    <property type="entry name" value="FAD/NAD(P)-binding domain"/>
    <property type="match status" value="3"/>
</dbReference>
<comment type="caution">
    <text evidence="9">The sequence shown here is derived from an EMBL/GenBank/DDBJ whole genome shotgun (WGS) entry which is preliminary data.</text>
</comment>
<evidence type="ECO:0000256" key="2">
    <source>
        <dbReference type="ARBA" id="ARBA00010139"/>
    </source>
</evidence>
<dbReference type="Proteomes" id="UP001271007">
    <property type="component" value="Unassembled WGS sequence"/>
</dbReference>
<dbReference type="PANTHER" id="PTHR43098:SF3">
    <property type="entry name" value="L-ORNITHINE N(5)-MONOOXYGENASE-RELATED"/>
    <property type="match status" value="1"/>
</dbReference>
<dbReference type="PRINTS" id="PR00469">
    <property type="entry name" value="PNDRDTASEII"/>
</dbReference>
<keyword evidence="7" id="KW-0503">Monooxygenase</keyword>
<dbReference type="GO" id="GO:0004497">
    <property type="term" value="F:monooxygenase activity"/>
    <property type="evidence" value="ECO:0007669"/>
    <property type="project" value="UniProtKB-KW"/>
</dbReference>
<reference evidence="9" key="1">
    <citation type="submission" date="2023-04" db="EMBL/GenBank/DDBJ databases">
        <title>Black Yeasts Isolated from many extreme environments.</title>
        <authorList>
            <person name="Coleine C."/>
            <person name="Stajich J.E."/>
            <person name="Selbmann L."/>
        </authorList>
    </citation>
    <scope>NUCLEOTIDE SEQUENCE</scope>
    <source>
        <strain evidence="9">CCFEE 5312</strain>
    </source>
</reference>
<dbReference type="InterPro" id="IPR050775">
    <property type="entry name" value="FAD-binding_Monooxygenases"/>
</dbReference>
<evidence type="ECO:0000313" key="9">
    <source>
        <dbReference type="EMBL" id="KAK3047699.1"/>
    </source>
</evidence>
<evidence type="ECO:0000256" key="6">
    <source>
        <dbReference type="ARBA" id="ARBA00023002"/>
    </source>
</evidence>
<dbReference type="InterPro" id="IPR023753">
    <property type="entry name" value="FAD/NAD-binding_dom"/>
</dbReference>
<gene>
    <name evidence="9" type="ORF">LTR09_010957</name>
</gene>
<evidence type="ECO:0000256" key="1">
    <source>
        <dbReference type="ARBA" id="ARBA00001974"/>
    </source>
</evidence>
<name>A0AAJ0D6U3_9PEZI</name>
<dbReference type="SUPFAM" id="SSF51905">
    <property type="entry name" value="FAD/NAD(P)-binding domain"/>
    <property type="match status" value="2"/>
</dbReference>
<evidence type="ECO:0000259" key="8">
    <source>
        <dbReference type="Pfam" id="PF07992"/>
    </source>
</evidence>
<proteinExistence type="inferred from homology"/>